<dbReference type="Proteomes" id="UP000276133">
    <property type="component" value="Unassembled WGS sequence"/>
</dbReference>
<evidence type="ECO:0000313" key="2">
    <source>
        <dbReference type="Proteomes" id="UP000276133"/>
    </source>
</evidence>
<dbReference type="AlphaFoldDB" id="A0A3M7T1I5"/>
<name>A0A3M7T1I5_BRAPC</name>
<evidence type="ECO:0000313" key="1">
    <source>
        <dbReference type="EMBL" id="RNA41698.1"/>
    </source>
</evidence>
<keyword evidence="2" id="KW-1185">Reference proteome</keyword>
<protein>
    <submittedName>
        <fullName evidence="1">Uncharacterized protein</fullName>
    </submittedName>
</protein>
<sequence length="118" mass="13759">MFYLFEDTKLNELCSNNCTMKLLVYSVTSLSALQRLNLDGTKFITADKFCRTISRPIIKKFLFLFYLRQASLQRRSTRRSPMKELTGRIMFLKNSSLQSVNSQLVLEKISSSFKLIDK</sequence>
<gene>
    <name evidence="1" type="ORF">BpHYR1_010976</name>
</gene>
<reference evidence="1 2" key="1">
    <citation type="journal article" date="2018" name="Sci. Rep.">
        <title>Genomic signatures of local adaptation to the degree of environmental predictability in rotifers.</title>
        <authorList>
            <person name="Franch-Gras L."/>
            <person name="Hahn C."/>
            <person name="Garcia-Roger E.M."/>
            <person name="Carmona M.J."/>
            <person name="Serra M."/>
            <person name="Gomez A."/>
        </authorList>
    </citation>
    <scope>NUCLEOTIDE SEQUENCE [LARGE SCALE GENOMIC DNA]</scope>
    <source>
        <strain evidence="1">HYR1</strain>
    </source>
</reference>
<organism evidence="1 2">
    <name type="scientific">Brachionus plicatilis</name>
    <name type="common">Marine rotifer</name>
    <name type="synonym">Brachionus muelleri</name>
    <dbReference type="NCBI Taxonomy" id="10195"/>
    <lineage>
        <taxon>Eukaryota</taxon>
        <taxon>Metazoa</taxon>
        <taxon>Spiralia</taxon>
        <taxon>Gnathifera</taxon>
        <taxon>Rotifera</taxon>
        <taxon>Eurotatoria</taxon>
        <taxon>Monogononta</taxon>
        <taxon>Pseudotrocha</taxon>
        <taxon>Ploima</taxon>
        <taxon>Brachionidae</taxon>
        <taxon>Brachionus</taxon>
    </lineage>
</organism>
<accession>A0A3M7T1I5</accession>
<proteinExistence type="predicted"/>
<dbReference type="EMBL" id="REGN01000473">
    <property type="protein sequence ID" value="RNA41698.1"/>
    <property type="molecule type" value="Genomic_DNA"/>
</dbReference>
<comment type="caution">
    <text evidence="1">The sequence shown here is derived from an EMBL/GenBank/DDBJ whole genome shotgun (WGS) entry which is preliminary data.</text>
</comment>